<comment type="caution">
    <text evidence="2">The sequence shown here is derived from an EMBL/GenBank/DDBJ whole genome shotgun (WGS) entry which is preliminary data.</text>
</comment>
<reference evidence="2 3" key="1">
    <citation type="submission" date="2017-11" db="EMBL/GenBank/DDBJ databases">
        <title>Evolution of Phototrophy in the Chloroflexi Phylum Driven by Horizontal Gene Transfer.</title>
        <authorList>
            <person name="Ward L.M."/>
            <person name="Hemp J."/>
            <person name="Shih P.M."/>
            <person name="Mcglynn S.E."/>
            <person name="Fischer W."/>
        </authorList>
    </citation>
    <scope>NUCLEOTIDE SEQUENCE [LARGE SCALE GENOMIC DNA]</scope>
    <source>
        <strain evidence="2">JP3_13</strain>
    </source>
</reference>
<evidence type="ECO:0000313" key="3">
    <source>
        <dbReference type="Proteomes" id="UP000229681"/>
    </source>
</evidence>
<sequence length="187" mass="20759">MSGPYQIDFPHPRPYMRRALAYLIAAALILCGIAVIAQLILAIVISPFGILFLISAFFTATLLIPLLLQSVLHPEIRLSAEGIWLRPMLWRERFVPRHALLRCVPHPLIPESEANAALLRVLFGKKHRKREGYAVLVARDALPPLYRLLARLANAPEAAAFAISSSTHRHYEQLCAAIAALLADSTD</sequence>
<dbReference type="Proteomes" id="UP000229681">
    <property type="component" value="Unassembled WGS sequence"/>
</dbReference>
<keyword evidence="1" id="KW-1133">Transmembrane helix</keyword>
<name>A0A2M8PG19_9CHLR</name>
<evidence type="ECO:0000313" key="2">
    <source>
        <dbReference type="EMBL" id="PJF36498.1"/>
    </source>
</evidence>
<evidence type="ECO:0000256" key="1">
    <source>
        <dbReference type="SAM" id="Phobius"/>
    </source>
</evidence>
<organism evidence="2 3">
    <name type="scientific">Candidatus Thermofonsia Clade 1 bacterium</name>
    <dbReference type="NCBI Taxonomy" id="2364210"/>
    <lineage>
        <taxon>Bacteria</taxon>
        <taxon>Bacillati</taxon>
        <taxon>Chloroflexota</taxon>
        <taxon>Candidatus Thermofontia</taxon>
        <taxon>Candidatus Thermofonsia Clade 1</taxon>
    </lineage>
</organism>
<keyword evidence="1" id="KW-0812">Transmembrane</keyword>
<feature type="transmembrane region" description="Helical" evidence="1">
    <location>
        <begin position="20"/>
        <end position="44"/>
    </location>
</feature>
<dbReference type="EMBL" id="PGTM01000049">
    <property type="protein sequence ID" value="PJF36498.1"/>
    <property type="molecule type" value="Genomic_DNA"/>
</dbReference>
<keyword evidence="1" id="KW-0472">Membrane</keyword>
<dbReference type="AlphaFoldDB" id="A0A2M8PG19"/>
<protein>
    <submittedName>
        <fullName evidence="2">Uncharacterized protein</fullName>
    </submittedName>
</protein>
<proteinExistence type="predicted"/>
<gene>
    <name evidence="2" type="ORF">CUN49_05100</name>
</gene>
<accession>A0A2M8PG19</accession>
<feature type="transmembrane region" description="Helical" evidence="1">
    <location>
        <begin position="50"/>
        <end position="68"/>
    </location>
</feature>